<reference evidence="3 4" key="1">
    <citation type="journal article" date="2014" name="Genome Biol. Evol.">
        <title>Extensive gene acquisition in the extremely psychrophilic bacterial species Psychroflexus torquis and the link to sea-ice ecosystem specialism.</title>
        <authorList>
            <person name="Feng S."/>
            <person name="Powell S.M."/>
            <person name="Wilson R."/>
            <person name="Bowman J.P."/>
        </authorList>
    </citation>
    <scope>NUCLEOTIDE SEQUENCE [LARGE SCALE GENOMIC DNA]</scope>
    <source>
        <strain evidence="3 4">ACAM 44</strain>
    </source>
</reference>
<dbReference type="PANTHER" id="PTHR43140">
    <property type="entry name" value="TYPE-1 RESTRICTION ENZYME ECOKI SPECIFICITY PROTEIN"/>
    <property type="match status" value="1"/>
</dbReference>
<dbReference type="Proteomes" id="UP000012317">
    <property type="component" value="Unassembled WGS sequence"/>
</dbReference>
<accession>N1WW06</accession>
<keyword evidence="1" id="KW-0680">Restriction system</keyword>
<dbReference type="SUPFAM" id="SSF116734">
    <property type="entry name" value="DNA methylase specificity domain"/>
    <property type="match status" value="2"/>
</dbReference>
<organism evidence="3 4">
    <name type="scientific">Psychroflexus gondwanensis ACAM 44</name>
    <dbReference type="NCBI Taxonomy" id="1189619"/>
    <lineage>
        <taxon>Bacteria</taxon>
        <taxon>Pseudomonadati</taxon>
        <taxon>Bacteroidota</taxon>
        <taxon>Flavobacteriia</taxon>
        <taxon>Flavobacteriales</taxon>
        <taxon>Flavobacteriaceae</taxon>
        <taxon>Psychroflexus</taxon>
    </lineage>
</organism>
<evidence type="ECO:0000256" key="2">
    <source>
        <dbReference type="ARBA" id="ARBA00023125"/>
    </source>
</evidence>
<dbReference type="AlphaFoldDB" id="N1WW06"/>
<dbReference type="STRING" id="1189619.pgond44_13953"/>
<evidence type="ECO:0000313" key="4">
    <source>
        <dbReference type="Proteomes" id="UP000012317"/>
    </source>
</evidence>
<dbReference type="RefSeq" id="WP_003444247.1">
    <property type="nucleotide sequence ID" value="NZ_APLF01000021.1"/>
</dbReference>
<dbReference type="InterPro" id="IPR044946">
    <property type="entry name" value="Restrct_endonuc_typeI_TRD_sf"/>
</dbReference>
<dbReference type="PATRIC" id="fig|1189619.4.peg.2877"/>
<dbReference type="EMBL" id="APLF01000021">
    <property type="protein sequence ID" value="EMY80013.1"/>
    <property type="molecule type" value="Genomic_DNA"/>
</dbReference>
<dbReference type="GO" id="GO:0003677">
    <property type="term" value="F:DNA binding"/>
    <property type="evidence" value="ECO:0007669"/>
    <property type="project" value="UniProtKB-KW"/>
</dbReference>
<dbReference type="GO" id="GO:0009307">
    <property type="term" value="P:DNA restriction-modification system"/>
    <property type="evidence" value="ECO:0007669"/>
    <property type="project" value="UniProtKB-KW"/>
</dbReference>
<comment type="caution">
    <text evidence="3">The sequence shown here is derived from an EMBL/GenBank/DDBJ whole genome shotgun (WGS) entry which is preliminary data.</text>
</comment>
<protein>
    <submittedName>
        <fullName evidence="3">Restriction modification system DNA specificity domain-containing protein</fullName>
    </submittedName>
</protein>
<evidence type="ECO:0000313" key="3">
    <source>
        <dbReference type="EMBL" id="EMY80013.1"/>
    </source>
</evidence>
<sequence length="403" mass="47724">MSKLKPYEKYQPVQYDYVAVIPEGWQLLPNIAVFKERIERGFVDEELLSVTIGRGVIRQTDVAIKKDSSNEDKSKYKLIKIGDIAYNRMRMWQGALGYSDYRGITSPAYVILKPKIKINQRFFHYMFRTGFYTNYSKRFSYGIVDDQLSLRYVDFKRMYSILPPLETQDTIVKYLDCKTKKIQQLIQKKERLIDTLVENVNYVVNDDRNWKIEKAKWLFDEVKIKNQVNEELLAVTQDRGVIPKRLCEENFVSPNSYEGLKLVEVDDFVISLRSFQGGIEFSEYRGIVSPAYNIIRLKYKFNNLIYRRFFRYYFKSPKLILLLNTVISGIRDGQNINWNDFKNLVLPIPSEEEIRPMLKDFDKLEKLKLTYKVERKKIQEYQNALITPLVTGEIRVPTEKVMN</sequence>
<keyword evidence="2" id="KW-0238">DNA-binding</keyword>
<dbReference type="Gene3D" id="3.90.220.20">
    <property type="entry name" value="DNA methylase specificity domains"/>
    <property type="match status" value="2"/>
</dbReference>
<gene>
    <name evidence="3" type="ORF">pgond44_13953</name>
</gene>
<keyword evidence="4" id="KW-1185">Reference proteome</keyword>
<dbReference type="eggNOG" id="COG0732">
    <property type="taxonomic scope" value="Bacteria"/>
</dbReference>
<name>N1WW06_9FLAO</name>
<evidence type="ECO:0000256" key="1">
    <source>
        <dbReference type="ARBA" id="ARBA00022747"/>
    </source>
</evidence>
<dbReference type="InterPro" id="IPR051212">
    <property type="entry name" value="Type-I_RE_S_subunit"/>
</dbReference>
<dbReference type="PANTHER" id="PTHR43140:SF1">
    <property type="entry name" value="TYPE I RESTRICTION ENZYME ECOKI SPECIFICITY SUBUNIT"/>
    <property type="match status" value="1"/>
</dbReference>
<proteinExistence type="predicted"/>